<dbReference type="InterPro" id="IPR036047">
    <property type="entry name" value="F-box-like_dom_sf"/>
</dbReference>
<accession>A0A197KC60</accession>
<reference evidence="2 3" key="1">
    <citation type="submission" date="2016-05" db="EMBL/GenBank/DDBJ databases">
        <title>Genome sequencing reveals origins of a unique bacterial endosymbiosis in the earliest lineages of terrestrial Fungi.</title>
        <authorList>
            <consortium name="DOE Joint Genome Institute"/>
            <person name="Uehling J."/>
            <person name="Gryganskyi A."/>
            <person name="Hameed K."/>
            <person name="Tschaplinski T."/>
            <person name="Misztal P."/>
            <person name="Wu S."/>
            <person name="Desiro A."/>
            <person name="Vande Pol N."/>
            <person name="Du Z.-Y."/>
            <person name="Zienkiewicz A."/>
            <person name="Zienkiewicz K."/>
            <person name="Morin E."/>
            <person name="Tisserant E."/>
            <person name="Splivallo R."/>
            <person name="Hainaut M."/>
            <person name="Henrissat B."/>
            <person name="Ohm R."/>
            <person name="Kuo A."/>
            <person name="Yan J."/>
            <person name="Lipzen A."/>
            <person name="Nolan M."/>
            <person name="Labutti K."/>
            <person name="Barry K."/>
            <person name="Goldstein A."/>
            <person name="Labbe J."/>
            <person name="Schadt C."/>
            <person name="Tuskan G."/>
            <person name="Grigoriev I."/>
            <person name="Martin F."/>
            <person name="Vilgalys R."/>
            <person name="Bonito G."/>
        </authorList>
    </citation>
    <scope>NUCLEOTIDE SEQUENCE [LARGE SCALE GENOMIC DNA]</scope>
    <source>
        <strain evidence="2 3">AG-77</strain>
    </source>
</reference>
<gene>
    <name evidence="2" type="ORF">K457DRAFT_132956</name>
</gene>
<feature type="domain" description="F-box" evidence="1">
    <location>
        <begin position="8"/>
        <end position="46"/>
    </location>
</feature>
<dbReference type="SUPFAM" id="SSF81383">
    <property type="entry name" value="F-box domain"/>
    <property type="match status" value="1"/>
</dbReference>
<dbReference type="InterPro" id="IPR001810">
    <property type="entry name" value="F-box_dom"/>
</dbReference>
<evidence type="ECO:0000313" key="2">
    <source>
        <dbReference type="EMBL" id="OAQ35080.1"/>
    </source>
</evidence>
<evidence type="ECO:0000259" key="1">
    <source>
        <dbReference type="Pfam" id="PF12937"/>
    </source>
</evidence>
<organism evidence="2 3">
    <name type="scientific">Linnemannia elongata AG-77</name>
    <dbReference type="NCBI Taxonomy" id="1314771"/>
    <lineage>
        <taxon>Eukaryota</taxon>
        <taxon>Fungi</taxon>
        <taxon>Fungi incertae sedis</taxon>
        <taxon>Mucoromycota</taxon>
        <taxon>Mortierellomycotina</taxon>
        <taxon>Mortierellomycetes</taxon>
        <taxon>Mortierellales</taxon>
        <taxon>Mortierellaceae</taxon>
        <taxon>Linnemannia</taxon>
    </lineage>
</organism>
<protein>
    <recommendedName>
        <fullName evidence="1">F-box domain-containing protein</fullName>
    </recommendedName>
</protein>
<proteinExistence type="predicted"/>
<evidence type="ECO:0000313" key="3">
    <source>
        <dbReference type="Proteomes" id="UP000078512"/>
    </source>
</evidence>
<name>A0A197KC60_9FUNG</name>
<dbReference type="Pfam" id="PF12937">
    <property type="entry name" value="F-box-like"/>
    <property type="match status" value="1"/>
</dbReference>
<dbReference type="Gene3D" id="1.20.1280.50">
    <property type="match status" value="1"/>
</dbReference>
<dbReference type="AlphaFoldDB" id="A0A197KC60"/>
<dbReference type="OrthoDB" id="2446972at2759"/>
<dbReference type="Proteomes" id="UP000078512">
    <property type="component" value="Unassembled WGS sequence"/>
</dbReference>
<dbReference type="EMBL" id="KV442015">
    <property type="protein sequence ID" value="OAQ35080.1"/>
    <property type="molecule type" value="Genomic_DNA"/>
</dbReference>
<sequence>MPTITHIPEILHEIARYLDPPSYFACTKVCLQWKQLFTPYLWHTVDPSLPPFNRIFNRPGKRIPERRRRLERVLRLLREFGGFVRELVITDNTVLLAAMEVRLEELEGVRFRRVRLEDWKLEEEFWWERRCLQDITSTPSLSVVKTLDTCPWKDVIPRSVFHDWYEGPAARTRATWFLIRNNPGLKGLSFHKSWSSLKFENGYQPDYTRNQGLYIMPLPLYLLDEAESFLQEMFSTHIPELKHLEMGHGIEGSLLNVLGKFLPKLESFVQSERVCLNGFAVRMLNEEAERAPHRSLRRLVVKGELSGDLVRGLVKAFPGVREVEVQGVPRFIPDESMIPPGFGNRLNRHGGGNGNGNSTTMPRKEVLEWPSVESFTISPYKPDPYDLATISKHSKGLTGGRYTKPHSAFNENLGGLLDARVRFQGVTHFKGSITLPSADMFQQLFWAFPATTRIECSSRGRGEISFADNLGDNDYNIEQRPIQELALRNIIGIASLQGVESLLSWMPHLVDIEISGYELDAAAVLEVVRDCRRLRNVWFDLKKPDDYYEEEGGTSLAFQVMVDILVECPETLKSLRGRGHIVLAQDLVESQEWECKGVEELDIEIFGVPRLTKGQEEVLDALSKLNTDTIAKQQLLQEKDVDAAEQIRDRLRQFGHGHELTSAETEALDRRLVSYAIQRKVYQRLGELTQLKRLTFGRQSDYLTRFAPARLDTLEFSLASGLAELGALRCLREVEFFGIDLLMEEREMEWVEQMWGLKEESREQIGLRYGGRYWYTCLKRAEGN</sequence>
<keyword evidence="3" id="KW-1185">Reference proteome</keyword>